<reference evidence="2 3" key="1">
    <citation type="journal article" date="2006" name="Environ. Microbiol.">
        <title>Whole genome analysis of the marine Bacteroidetes'Gramella forsetii' reveals adaptations to degradation of polymeric organic matter.</title>
        <authorList>
            <person name="Bauer M."/>
            <person name="Kube M."/>
            <person name="Teeling H."/>
            <person name="Richter M."/>
            <person name="Lombardot T."/>
            <person name="Allers E."/>
            <person name="Wuerdemann C.A."/>
            <person name="Quast C."/>
            <person name="Kuhl H."/>
            <person name="Knaust F."/>
            <person name="Woebken D."/>
            <person name="Bischof K."/>
            <person name="Mussmann M."/>
            <person name="Choudhuri J.V."/>
            <person name="Meyer F."/>
            <person name="Reinhardt R."/>
            <person name="Amann R.I."/>
            <person name="Gloeckner F.O."/>
        </authorList>
    </citation>
    <scope>NUCLEOTIDE SEQUENCE [LARGE SCALE GENOMIC DNA]</scope>
    <source>
        <strain evidence="2 3">KT0803</strain>
    </source>
</reference>
<sequence>MPSEENISKNKLMIKIIDIISVLLRFGFMP</sequence>
<feature type="transmembrane region" description="Helical" evidence="1">
    <location>
        <begin position="12"/>
        <end position="28"/>
    </location>
</feature>
<accession>A0M0E4</accession>
<keyword evidence="1" id="KW-0812">Transmembrane</keyword>
<dbReference type="Proteomes" id="UP000000755">
    <property type="component" value="Chromosome"/>
</dbReference>
<evidence type="ECO:0000313" key="3">
    <source>
        <dbReference type="Proteomes" id="UP000000755"/>
    </source>
</evidence>
<evidence type="ECO:0000256" key="1">
    <source>
        <dbReference type="SAM" id="Phobius"/>
    </source>
</evidence>
<name>A0M0E4_CHRFK</name>
<dbReference type="HOGENOM" id="CLU_3403789_0_0_10"/>
<proteinExistence type="predicted"/>
<dbReference type="AlphaFoldDB" id="A0M0E4"/>
<evidence type="ECO:0000313" key="2">
    <source>
        <dbReference type="EMBL" id="CAL66089.1"/>
    </source>
</evidence>
<gene>
    <name evidence="2" type="ordered locus">GFO_1115</name>
</gene>
<organism evidence="2 3">
    <name type="scientific">Christiangramia forsetii (strain DSM 17595 / CGMCC 1.15422 / KT0803)</name>
    <name type="common">Gramella forsetii</name>
    <dbReference type="NCBI Taxonomy" id="411154"/>
    <lineage>
        <taxon>Bacteria</taxon>
        <taxon>Pseudomonadati</taxon>
        <taxon>Bacteroidota</taxon>
        <taxon>Flavobacteriia</taxon>
        <taxon>Flavobacteriales</taxon>
        <taxon>Flavobacteriaceae</taxon>
        <taxon>Christiangramia</taxon>
    </lineage>
</organism>
<dbReference type="KEGG" id="gfo:GFO_1115"/>
<protein>
    <submittedName>
        <fullName evidence="2">Uncharacterized protein</fullName>
    </submittedName>
</protein>
<keyword evidence="1" id="KW-0472">Membrane</keyword>
<dbReference type="EMBL" id="CU207366">
    <property type="protein sequence ID" value="CAL66089.1"/>
    <property type="molecule type" value="Genomic_DNA"/>
</dbReference>
<keyword evidence="1" id="KW-1133">Transmembrane helix</keyword>